<accession>A0ACC2XTA7</accession>
<protein>
    <submittedName>
        <fullName evidence="1">Uncharacterized protein</fullName>
    </submittedName>
</protein>
<organism evidence="1 2">
    <name type="scientific">Naganishia onofrii</name>
    <dbReference type="NCBI Taxonomy" id="1851511"/>
    <lineage>
        <taxon>Eukaryota</taxon>
        <taxon>Fungi</taxon>
        <taxon>Dikarya</taxon>
        <taxon>Basidiomycota</taxon>
        <taxon>Agaricomycotina</taxon>
        <taxon>Tremellomycetes</taxon>
        <taxon>Filobasidiales</taxon>
        <taxon>Filobasidiaceae</taxon>
        <taxon>Naganishia</taxon>
    </lineage>
</organism>
<sequence length="848" mass="94397">MLSSSELSDNVNQSDHSDHSDTPPQAGAEQGDKVSDDPSTRWNLPTPLKTKTVTTYAKKRNKIFGQNGKSPVTRKDPPEEDSQPEHESSEEEVASKRTRTAASTRDKISAKSAPKQVSESRTTPSKTSTRISKRTTSSRNRATGLSEQEPSQMARHSDSNDAEKAAVDRRRTSVENGATKTHDVTKRRRGRPSKAVTYAESEAEGDDAASVGSGQQETGKKQRKSGKTTEKKQKNGVVEKVPDEDGELSQASDLTMAPSSPVVPKDRPKTTAEASSEEGSATKPREPVQPSSAETQSNKEKPKRSRANKTEASSRKVGIEEGGSSSLTKMLEPEMRKSKSKPVPSKPQETASKRSTGSVKQKVITKKTAKTGAATKPKAATSSAASSPKKTTKVKRNGKAQPAVPTSKQITDGIEAMYFGSSQPYASGTTLLSDSESSDEDERIKVSRLFDPVKRTPQKRKGKDVEEVDAGKTKKAKKGKKGQDEDVTSAEETAAESEIEYPKLRRDLDASNGTSVYCKNGRHGLYFVGVVTGFDDLSDLPPVKRKKHKEGLYLIKLPVEDNKIFKKRRDEFLTENDDGFATCTLGEVAPEVKVDGQISDARTRVSTPPLPDNYEEEFEDLDYVVQLQAIRPHLEQVIRDKYFPALDRIEKFYRKAKALEFAQWYGNVARHYIDEIFIPELTRWALRRGLETSGSQDHNMDEAVPERPSRPTGSARYEELSDDERESYISKVLLNEAIIFIMRKSMKLEHLDLETLNGMWDDDDLYPGETDVERKLDLMRDLVARKELDRLAYEEPDAYMSWSGLMEARNQKRLAQGLPLEGEKKKEEVIEERKGRAARSRNAVSYRE</sequence>
<dbReference type="Proteomes" id="UP001234202">
    <property type="component" value="Unassembled WGS sequence"/>
</dbReference>
<name>A0ACC2XTA7_9TREE</name>
<evidence type="ECO:0000313" key="2">
    <source>
        <dbReference type="Proteomes" id="UP001234202"/>
    </source>
</evidence>
<comment type="caution">
    <text evidence="1">The sequence shown here is derived from an EMBL/GenBank/DDBJ whole genome shotgun (WGS) entry which is preliminary data.</text>
</comment>
<reference evidence="1" key="1">
    <citation type="submission" date="2023-04" db="EMBL/GenBank/DDBJ databases">
        <title>Draft Genome sequencing of Naganishia species isolated from polar environments using Oxford Nanopore Technology.</title>
        <authorList>
            <person name="Leo P."/>
            <person name="Venkateswaran K."/>
        </authorList>
    </citation>
    <scope>NUCLEOTIDE SEQUENCE</scope>
    <source>
        <strain evidence="1">DBVPG 5303</strain>
    </source>
</reference>
<proteinExistence type="predicted"/>
<dbReference type="EMBL" id="JASBWV010000004">
    <property type="protein sequence ID" value="KAJ9126585.1"/>
    <property type="molecule type" value="Genomic_DNA"/>
</dbReference>
<keyword evidence="2" id="KW-1185">Reference proteome</keyword>
<gene>
    <name evidence="1" type="ORF">QFC24_001614</name>
</gene>
<evidence type="ECO:0000313" key="1">
    <source>
        <dbReference type="EMBL" id="KAJ9126585.1"/>
    </source>
</evidence>